<organism evidence="1 2">
    <name type="scientific">Polycladospora coralii</name>
    <dbReference type="NCBI Taxonomy" id="2771432"/>
    <lineage>
        <taxon>Bacteria</taxon>
        <taxon>Bacillati</taxon>
        <taxon>Bacillota</taxon>
        <taxon>Bacilli</taxon>
        <taxon>Bacillales</taxon>
        <taxon>Thermoactinomycetaceae</taxon>
        <taxon>Polycladospora</taxon>
    </lineage>
</organism>
<dbReference type="RefSeq" id="WP_191138941.1">
    <property type="nucleotide sequence ID" value="NZ_JACXAG020000002.1"/>
</dbReference>
<dbReference type="AlphaFoldDB" id="A0A926N8D4"/>
<dbReference type="Proteomes" id="UP000661691">
    <property type="component" value="Unassembled WGS sequence"/>
</dbReference>
<dbReference type="EMBL" id="JACXAH010000002">
    <property type="protein sequence ID" value="MBD1371172.1"/>
    <property type="molecule type" value="Genomic_DNA"/>
</dbReference>
<reference evidence="1" key="1">
    <citation type="submission" date="2020-09" db="EMBL/GenBank/DDBJ databases">
        <title>A novel bacterium of genus Hazenella, isolated from South China Sea.</title>
        <authorList>
            <person name="Huang H."/>
            <person name="Mo K."/>
            <person name="Hu Y."/>
        </authorList>
    </citation>
    <scope>NUCLEOTIDE SEQUENCE</scope>
    <source>
        <strain evidence="1">IB182357</strain>
    </source>
</reference>
<accession>A0A926N8D4</accession>
<evidence type="ECO:0000313" key="2">
    <source>
        <dbReference type="Proteomes" id="UP000661691"/>
    </source>
</evidence>
<keyword evidence="2" id="KW-1185">Reference proteome</keyword>
<proteinExistence type="predicted"/>
<gene>
    <name evidence="1" type="ORF">IC620_02205</name>
</gene>
<name>A0A926N8D4_9BACL</name>
<evidence type="ECO:0000313" key="1">
    <source>
        <dbReference type="EMBL" id="MBD1371172.1"/>
    </source>
</evidence>
<sequence>MLHFSWNCFEVTGDLDAYLLYKDIESYTKLRDDLNNGMEDDDSK</sequence>
<comment type="caution">
    <text evidence="1">The sequence shown here is derived from an EMBL/GenBank/DDBJ whole genome shotgun (WGS) entry which is preliminary data.</text>
</comment>
<protein>
    <submittedName>
        <fullName evidence="1">YqzL family protein</fullName>
    </submittedName>
</protein>
<dbReference type="InterPro" id="IPR025617">
    <property type="entry name" value="YqzL"/>
</dbReference>
<dbReference type="Pfam" id="PF14006">
    <property type="entry name" value="YqzL"/>
    <property type="match status" value="1"/>
</dbReference>